<reference evidence="4 5" key="1">
    <citation type="journal article" date="2019" name="Nat. Plants">
        <title>Genome sequencing of Musa balbisiana reveals subgenome evolution and function divergence in polyploid bananas.</title>
        <authorList>
            <person name="Yao X."/>
        </authorList>
    </citation>
    <scope>NUCLEOTIDE SEQUENCE [LARGE SCALE GENOMIC DNA]</scope>
    <source>
        <strain evidence="5">cv. DH-PKW</strain>
        <tissue evidence="4">Leaves</tissue>
    </source>
</reference>
<organism evidence="4 5">
    <name type="scientific">Musa balbisiana</name>
    <name type="common">Banana</name>
    <dbReference type="NCBI Taxonomy" id="52838"/>
    <lineage>
        <taxon>Eukaryota</taxon>
        <taxon>Viridiplantae</taxon>
        <taxon>Streptophyta</taxon>
        <taxon>Embryophyta</taxon>
        <taxon>Tracheophyta</taxon>
        <taxon>Spermatophyta</taxon>
        <taxon>Magnoliopsida</taxon>
        <taxon>Liliopsida</taxon>
        <taxon>Zingiberales</taxon>
        <taxon>Musaceae</taxon>
        <taxon>Musa</taxon>
    </lineage>
</organism>
<evidence type="ECO:0000313" key="5">
    <source>
        <dbReference type="Proteomes" id="UP000317650"/>
    </source>
</evidence>
<proteinExistence type="predicted"/>
<keyword evidence="5" id="KW-1185">Reference proteome</keyword>
<evidence type="ECO:0000256" key="1">
    <source>
        <dbReference type="ARBA" id="ARBA00022729"/>
    </source>
</evidence>
<dbReference type="PANTHER" id="PTHR31044">
    <property type="entry name" value="BETA-1,3 GLUCANASE"/>
    <property type="match status" value="1"/>
</dbReference>
<evidence type="ECO:0000256" key="2">
    <source>
        <dbReference type="SAM" id="SignalP"/>
    </source>
</evidence>
<feature type="chain" id="PRO_5020934582" description="X8 domain-containing protein" evidence="2">
    <location>
        <begin position="20"/>
        <end position="195"/>
    </location>
</feature>
<dbReference type="PANTHER" id="PTHR31044:SF57">
    <property type="entry name" value="CARBOHYDRATE-BINDING X8 DOMAIN SUPERFAMILY PROTEIN"/>
    <property type="match status" value="1"/>
</dbReference>
<name>A0A4S8JMV3_MUSBA</name>
<dbReference type="GO" id="GO:0009506">
    <property type="term" value="C:plasmodesma"/>
    <property type="evidence" value="ECO:0007669"/>
    <property type="project" value="UniProtKB-ARBA"/>
</dbReference>
<dbReference type="InterPro" id="IPR044788">
    <property type="entry name" value="X8_dom_prot"/>
</dbReference>
<comment type="caution">
    <text evidence="4">The sequence shown here is derived from an EMBL/GenBank/DDBJ whole genome shotgun (WGS) entry which is preliminary data.</text>
</comment>
<dbReference type="Proteomes" id="UP000317650">
    <property type="component" value="Chromosome 1"/>
</dbReference>
<accession>A0A4S8JMV3</accession>
<dbReference type="AlphaFoldDB" id="A0A4S8JMV3"/>
<feature type="domain" description="X8" evidence="3">
    <location>
        <begin position="70"/>
        <end position="174"/>
    </location>
</feature>
<evidence type="ECO:0000259" key="3">
    <source>
        <dbReference type="SMART" id="SM00768"/>
    </source>
</evidence>
<sequence length="195" mass="21664">MAGRVVATFYSFLLSLTRALLLLSLTPGGGLVKLVQAQEQVNFRLILATAYFCMYRLGIAAASSVRLQKTWCVAKPSSDKATLIANLNYACSQVDCSVLQRRGACFDPDILISHASIAMNLYYQAMGRNRWNCYFDNSALVVTTDPSESPPSSELIASRDVRIKMALHFSSCRFWQLRVRLKSGPKISYAIQHPS</sequence>
<dbReference type="Gene3D" id="1.20.58.1040">
    <property type="match status" value="1"/>
</dbReference>
<protein>
    <recommendedName>
        <fullName evidence="3">X8 domain-containing protein</fullName>
    </recommendedName>
</protein>
<dbReference type="EMBL" id="PYDT01000004">
    <property type="protein sequence ID" value="THU63558.1"/>
    <property type="molecule type" value="Genomic_DNA"/>
</dbReference>
<keyword evidence="1 2" id="KW-0732">Signal</keyword>
<dbReference type="InterPro" id="IPR012946">
    <property type="entry name" value="X8"/>
</dbReference>
<dbReference type="SMART" id="SM00768">
    <property type="entry name" value="X8"/>
    <property type="match status" value="1"/>
</dbReference>
<evidence type="ECO:0000313" key="4">
    <source>
        <dbReference type="EMBL" id="THU63558.1"/>
    </source>
</evidence>
<gene>
    <name evidence="4" type="ORF">C4D60_Mb01t17090</name>
</gene>
<feature type="signal peptide" evidence="2">
    <location>
        <begin position="1"/>
        <end position="19"/>
    </location>
</feature>
<dbReference type="Pfam" id="PF07983">
    <property type="entry name" value="X8"/>
    <property type="match status" value="1"/>
</dbReference>